<sequence>MRARKRQEPIPYYVRTLHPAFQYDPDDIVTRYFGALAAREIWQERTGIDPSDDAGEPLPESEDPPAELVAAAAERAKRRAAELAELKATGACR</sequence>
<gene>
    <name evidence="2" type="ORF">HDA32_000121</name>
</gene>
<dbReference type="EMBL" id="JACCCC010000001">
    <property type="protein sequence ID" value="NYE45001.1"/>
    <property type="molecule type" value="Genomic_DNA"/>
</dbReference>
<keyword evidence="3" id="KW-1185">Reference proteome</keyword>
<comment type="caution">
    <text evidence="2">The sequence shown here is derived from an EMBL/GenBank/DDBJ whole genome shotgun (WGS) entry which is preliminary data.</text>
</comment>
<evidence type="ECO:0000313" key="3">
    <source>
        <dbReference type="Proteomes" id="UP000589036"/>
    </source>
</evidence>
<dbReference type="AlphaFoldDB" id="A0A852TNI9"/>
<evidence type="ECO:0000313" key="2">
    <source>
        <dbReference type="EMBL" id="NYE45001.1"/>
    </source>
</evidence>
<proteinExistence type="predicted"/>
<name>A0A852TNI9_9ACTN</name>
<protein>
    <submittedName>
        <fullName evidence="2">Uncharacterized protein</fullName>
    </submittedName>
</protein>
<organism evidence="2 3">
    <name type="scientific">Spinactinospora alkalitolerans</name>
    <dbReference type="NCBI Taxonomy" id="687207"/>
    <lineage>
        <taxon>Bacteria</taxon>
        <taxon>Bacillati</taxon>
        <taxon>Actinomycetota</taxon>
        <taxon>Actinomycetes</taxon>
        <taxon>Streptosporangiales</taxon>
        <taxon>Nocardiopsidaceae</taxon>
        <taxon>Spinactinospora</taxon>
    </lineage>
</organism>
<dbReference type="Proteomes" id="UP000589036">
    <property type="component" value="Unassembled WGS sequence"/>
</dbReference>
<evidence type="ECO:0000256" key="1">
    <source>
        <dbReference type="SAM" id="MobiDB-lite"/>
    </source>
</evidence>
<feature type="region of interest" description="Disordered" evidence="1">
    <location>
        <begin position="44"/>
        <end position="65"/>
    </location>
</feature>
<feature type="compositionally biased region" description="Acidic residues" evidence="1">
    <location>
        <begin position="50"/>
        <end position="65"/>
    </location>
</feature>
<reference evidence="2 3" key="1">
    <citation type="submission" date="2020-07" db="EMBL/GenBank/DDBJ databases">
        <title>Sequencing the genomes of 1000 actinobacteria strains.</title>
        <authorList>
            <person name="Klenk H.-P."/>
        </authorList>
    </citation>
    <scope>NUCLEOTIDE SEQUENCE [LARGE SCALE GENOMIC DNA]</scope>
    <source>
        <strain evidence="2 3">CXB654</strain>
    </source>
</reference>
<accession>A0A852TNI9</accession>